<feature type="region of interest" description="Disordered" evidence="4">
    <location>
        <begin position="1"/>
        <end position="41"/>
    </location>
</feature>
<dbReference type="GO" id="GO:0016491">
    <property type="term" value="F:oxidoreductase activity"/>
    <property type="evidence" value="ECO:0007669"/>
    <property type="project" value="UniProtKB-KW"/>
</dbReference>
<dbReference type="RefSeq" id="WP_015302203.1">
    <property type="nucleotide sequence ID" value="NC_019964.1"/>
</dbReference>
<dbReference type="CDD" id="cd07036">
    <property type="entry name" value="TPP_PYR_E1-PDHc-beta_like"/>
    <property type="match status" value="1"/>
</dbReference>
<dbReference type="GeneID" id="14378124"/>
<evidence type="ECO:0000256" key="4">
    <source>
        <dbReference type="SAM" id="MobiDB-lite"/>
    </source>
</evidence>
<protein>
    <submittedName>
        <fullName evidence="6">Pyruvate/2-oxoglutarate dehydrogenase complex, dehydrogenase component beta subunit</fullName>
    </submittedName>
</protein>
<evidence type="ECO:0000313" key="6">
    <source>
        <dbReference type="EMBL" id="AGB17618.1"/>
    </source>
</evidence>
<dbReference type="InterPro" id="IPR009014">
    <property type="entry name" value="Transketo_C/PFOR_II"/>
</dbReference>
<keyword evidence="2" id="KW-0560">Oxidoreductase</keyword>
<dbReference type="Gene3D" id="3.40.50.970">
    <property type="match status" value="1"/>
</dbReference>
<organism evidence="6 7">
    <name type="scientific">Halovivax ruber (strain DSM 18193 / JCM 13892 / XH-70)</name>
    <dbReference type="NCBI Taxonomy" id="797302"/>
    <lineage>
        <taxon>Archaea</taxon>
        <taxon>Methanobacteriati</taxon>
        <taxon>Methanobacteriota</taxon>
        <taxon>Stenosarchaea group</taxon>
        <taxon>Halobacteria</taxon>
        <taxon>Halobacteriales</taxon>
        <taxon>Natrialbaceae</taxon>
        <taxon>Halovivax</taxon>
    </lineage>
</organism>
<dbReference type="EMBL" id="CP003050">
    <property type="protein sequence ID" value="AGB17618.1"/>
    <property type="molecule type" value="Genomic_DNA"/>
</dbReference>
<dbReference type="InterPro" id="IPR029061">
    <property type="entry name" value="THDP-binding"/>
</dbReference>
<evidence type="ECO:0000313" key="7">
    <source>
        <dbReference type="Proteomes" id="UP000010846"/>
    </source>
</evidence>
<dbReference type="SUPFAM" id="SSF52518">
    <property type="entry name" value="Thiamin diphosphate-binding fold (THDP-binding)"/>
    <property type="match status" value="1"/>
</dbReference>
<comment type="cofactor">
    <cofactor evidence="1">
        <name>thiamine diphosphate</name>
        <dbReference type="ChEBI" id="CHEBI:58937"/>
    </cofactor>
</comment>
<dbReference type="FunFam" id="3.40.50.920:FF:000001">
    <property type="entry name" value="Pyruvate dehydrogenase E1 beta subunit"/>
    <property type="match status" value="1"/>
</dbReference>
<dbReference type="eggNOG" id="arCOG01052">
    <property type="taxonomic scope" value="Archaea"/>
</dbReference>
<keyword evidence="3" id="KW-0786">Thiamine pyrophosphate</keyword>
<dbReference type="Gene3D" id="3.40.50.920">
    <property type="match status" value="1"/>
</dbReference>
<dbReference type="SUPFAM" id="SSF52922">
    <property type="entry name" value="TK C-terminal domain-like"/>
    <property type="match status" value="1"/>
</dbReference>
<dbReference type="Proteomes" id="UP000010846">
    <property type="component" value="Chromosome"/>
</dbReference>
<name>L0IFJ5_HALRX</name>
<evidence type="ECO:0000256" key="1">
    <source>
        <dbReference type="ARBA" id="ARBA00001964"/>
    </source>
</evidence>
<dbReference type="Pfam" id="PF02780">
    <property type="entry name" value="Transketolase_C"/>
    <property type="match status" value="1"/>
</dbReference>
<dbReference type="SMART" id="SM00861">
    <property type="entry name" value="Transket_pyr"/>
    <property type="match status" value="1"/>
</dbReference>
<dbReference type="PANTHER" id="PTHR43257:SF2">
    <property type="entry name" value="PYRUVATE DEHYDROGENASE E1 COMPONENT SUBUNIT BETA"/>
    <property type="match status" value="1"/>
</dbReference>
<keyword evidence="7" id="KW-1185">Reference proteome</keyword>
<feature type="domain" description="Transketolase-like pyrimidine-binding" evidence="5">
    <location>
        <begin position="46"/>
        <end position="221"/>
    </location>
</feature>
<dbReference type="FunFam" id="3.40.50.970:FF:000001">
    <property type="entry name" value="Pyruvate dehydrogenase E1 beta subunit"/>
    <property type="match status" value="1"/>
</dbReference>
<sequence>MSTTADGAGPASEDAESTGDDAVDEEPDVATDTIDLDAYDGPTESLSLVEGVRDGLELELARDDSVVVLGEDVGTNGGVFRATEHLQDEFGPNRVIDTPLAESAIVGSSIGLALSGMRPVAEMQFMGFASPAYDQLVSHAAAMRSRSHGQYTLPMVVRMPYGGGIAAPEHHSESREAAFVHEPGLKVVTPSTPTDAKGLIAAAVRDPDPVIVLEPKRLYRAFREDVPEKPYTVPIGEASVRREGEDVSLFTWGASTQPALAVAEDLAEENGIDVEVVDLRSLSPLDVDTIAESVKKTGRAAVVHEAPKTAGVGAEVVATINEEALYYLEAPVTRVTGFDTPVPLSTLEDFYLPQALRIREGVLKAVEA</sequence>
<proteinExistence type="predicted"/>
<dbReference type="InterPro" id="IPR005475">
    <property type="entry name" value="Transketolase-like_Pyr-bd"/>
</dbReference>
<dbReference type="STRING" id="797302.Halru_3052"/>
<dbReference type="InterPro" id="IPR033248">
    <property type="entry name" value="Transketolase_C"/>
</dbReference>
<evidence type="ECO:0000259" key="5">
    <source>
        <dbReference type="SMART" id="SM00861"/>
    </source>
</evidence>
<gene>
    <name evidence="6" type="ordered locus">Halru_3052</name>
</gene>
<dbReference type="Pfam" id="PF02779">
    <property type="entry name" value="Transket_pyr"/>
    <property type="match status" value="1"/>
</dbReference>
<evidence type="ECO:0000256" key="3">
    <source>
        <dbReference type="ARBA" id="ARBA00023052"/>
    </source>
</evidence>
<dbReference type="HOGENOM" id="CLU_012907_1_0_2"/>
<dbReference type="KEGG" id="hru:Halru_3052"/>
<dbReference type="GO" id="GO:0044272">
    <property type="term" value="P:sulfur compound biosynthetic process"/>
    <property type="evidence" value="ECO:0007669"/>
    <property type="project" value="UniProtKB-ARBA"/>
</dbReference>
<dbReference type="PANTHER" id="PTHR43257">
    <property type="entry name" value="PYRUVATE DEHYDROGENASE E1 COMPONENT BETA SUBUNIT"/>
    <property type="match status" value="1"/>
</dbReference>
<dbReference type="GO" id="GO:0006082">
    <property type="term" value="P:organic acid metabolic process"/>
    <property type="evidence" value="ECO:0007669"/>
    <property type="project" value="UniProtKB-ARBA"/>
</dbReference>
<dbReference type="AlphaFoldDB" id="L0IFJ5"/>
<dbReference type="eggNOG" id="arCOG10313">
    <property type="taxonomic scope" value="Archaea"/>
</dbReference>
<reference evidence="6" key="1">
    <citation type="submission" date="2011-09" db="EMBL/GenBank/DDBJ databases">
        <title>Complete sequence of Halovivax ruber XH-70.</title>
        <authorList>
            <consortium name="US DOE Joint Genome Institute"/>
            <person name="Lucas S."/>
            <person name="Han J."/>
            <person name="Lapidus A."/>
            <person name="Cheng J.-F."/>
            <person name="Goodwin L."/>
            <person name="Pitluck S."/>
            <person name="Peters L."/>
            <person name="Mikhailova N."/>
            <person name="Davenport K."/>
            <person name="Detter J.C."/>
            <person name="Han C."/>
            <person name="Tapia R."/>
            <person name="Land M."/>
            <person name="Hauser L."/>
            <person name="Kyrpides N."/>
            <person name="Ivanova N."/>
            <person name="Pagani I."/>
            <person name="Sproer C."/>
            <person name="Anderson I."/>
            <person name="Woyke T."/>
        </authorList>
    </citation>
    <scope>NUCLEOTIDE SEQUENCE</scope>
    <source>
        <strain evidence="6">XH-70</strain>
    </source>
</reference>
<feature type="compositionally biased region" description="Acidic residues" evidence="4">
    <location>
        <begin position="13"/>
        <end position="38"/>
    </location>
</feature>
<keyword evidence="6" id="KW-0670">Pyruvate</keyword>
<evidence type="ECO:0000256" key="2">
    <source>
        <dbReference type="ARBA" id="ARBA00023002"/>
    </source>
</evidence>
<accession>L0IFJ5</accession>